<dbReference type="SMART" id="SM01234">
    <property type="entry name" value="Haemolytic"/>
    <property type="match status" value="1"/>
</dbReference>
<comment type="function">
    <text evidence="1">Could be involved in insertion of integral membrane proteins into the membrane.</text>
</comment>
<dbReference type="GO" id="GO:0005886">
    <property type="term" value="C:plasma membrane"/>
    <property type="evidence" value="ECO:0007669"/>
    <property type="project" value="UniProtKB-SubCell"/>
</dbReference>
<dbReference type="AlphaFoldDB" id="A0A6G9YUI6"/>
<dbReference type="EMBL" id="CP046172">
    <property type="protein sequence ID" value="QIS16884.1"/>
    <property type="molecule type" value="Genomic_DNA"/>
</dbReference>
<dbReference type="Proteomes" id="UP000503540">
    <property type="component" value="Chromosome"/>
</dbReference>
<keyword evidence="1" id="KW-1003">Cell membrane</keyword>
<name>A0A6G9YUI6_9NOCA</name>
<evidence type="ECO:0000313" key="4">
    <source>
        <dbReference type="Proteomes" id="UP000503540"/>
    </source>
</evidence>
<evidence type="ECO:0000256" key="1">
    <source>
        <dbReference type="HAMAP-Rule" id="MF_00386"/>
    </source>
</evidence>
<sequence>MRPGDSGTARRGRCRHPRPTRRGRRRFGRATPAAPRRATQTRCRPRPRYRGRGGIGWPVVNRRSIGVIARWPANILIFLIELYRTYVSPTRMPVCRFTPTCSEYAVTALRTRGLFIGLGLTAVRLAKCAPWHPGGWDPVPERRRSTVRTAPDEATADLAPQDIDLPSAAASEPKACKGSPRAVIGDTNDGSS</sequence>
<dbReference type="KEGG" id="nah:F5544_45405"/>
<protein>
    <recommendedName>
        <fullName evidence="1">Putative membrane protein insertion efficiency factor</fullName>
    </recommendedName>
</protein>
<evidence type="ECO:0000313" key="3">
    <source>
        <dbReference type="EMBL" id="QIS16884.1"/>
    </source>
</evidence>
<feature type="region of interest" description="Disordered" evidence="2">
    <location>
        <begin position="1"/>
        <end position="49"/>
    </location>
</feature>
<organism evidence="3 4">
    <name type="scientific">Nocardia arthritidis</name>
    <dbReference type="NCBI Taxonomy" id="228602"/>
    <lineage>
        <taxon>Bacteria</taxon>
        <taxon>Bacillati</taxon>
        <taxon>Actinomycetota</taxon>
        <taxon>Actinomycetes</taxon>
        <taxon>Mycobacteriales</taxon>
        <taxon>Nocardiaceae</taxon>
        <taxon>Nocardia</taxon>
    </lineage>
</organism>
<gene>
    <name evidence="3" type="primary">yidD</name>
    <name evidence="3" type="ORF">F5544_45405</name>
</gene>
<feature type="compositionally biased region" description="Low complexity" evidence="2">
    <location>
        <begin position="29"/>
        <end position="42"/>
    </location>
</feature>
<keyword evidence="1" id="KW-0472">Membrane</keyword>
<feature type="compositionally biased region" description="Basic residues" evidence="2">
    <location>
        <begin position="10"/>
        <end position="28"/>
    </location>
</feature>
<accession>A0A6G9YUI6</accession>
<dbReference type="InterPro" id="IPR002696">
    <property type="entry name" value="Membr_insert_effic_factor_YidD"/>
</dbReference>
<dbReference type="Pfam" id="PF01809">
    <property type="entry name" value="YidD"/>
    <property type="match status" value="1"/>
</dbReference>
<reference evidence="3 4" key="1">
    <citation type="journal article" date="2019" name="ACS Chem. Biol.">
        <title>Identification and Mobilization of a Cryptic Antibiotic Biosynthesis Gene Locus from a Human-Pathogenic Nocardia Isolate.</title>
        <authorList>
            <person name="Herisse M."/>
            <person name="Ishida K."/>
            <person name="Porter J.L."/>
            <person name="Howden B."/>
            <person name="Hertweck C."/>
            <person name="Stinear T.P."/>
            <person name="Pidot S.J."/>
        </authorList>
    </citation>
    <scope>NUCLEOTIDE SEQUENCE [LARGE SCALE GENOMIC DNA]</scope>
    <source>
        <strain evidence="3 4">AUSMDU00012717</strain>
    </source>
</reference>
<dbReference type="PANTHER" id="PTHR33383:SF1">
    <property type="entry name" value="MEMBRANE PROTEIN INSERTION EFFICIENCY FACTOR-RELATED"/>
    <property type="match status" value="1"/>
</dbReference>
<comment type="similarity">
    <text evidence="1">Belongs to the UPF0161 family.</text>
</comment>
<comment type="subcellular location">
    <subcellularLocation>
        <location evidence="1">Cell membrane</location>
        <topology evidence="1">Peripheral membrane protein</topology>
        <orientation evidence="1">Cytoplasmic side</orientation>
    </subcellularLocation>
</comment>
<evidence type="ECO:0000256" key="2">
    <source>
        <dbReference type="SAM" id="MobiDB-lite"/>
    </source>
</evidence>
<proteinExistence type="inferred from homology"/>
<keyword evidence="4" id="KW-1185">Reference proteome</keyword>
<dbReference type="HAMAP" id="MF_00386">
    <property type="entry name" value="UPF0161_YidD"/>
    <property type="match status" value="1"/>
</dbReference>
<dbReference type="NCBIfam" id="TIGR00278">
    <property type="entry name" value="membrane protein insertion efficiency factor YidD"/>
    <property type="match status" value="1"/>
</dbReference>
<feature type="region of interest" description="Disordered" evidence="2">
    <location>
        <begin position="137"/>
        <end position="192"/>
    </location>
</feature>
<dbReference type="PANTHER" id="PTHR33383">
    <property type="entry name" value="MEMBRANE PROTEIN INSERTION EFFICIENCY FACTOR-RELATED"/>
    <property type="match status" value="1"/>
</dbReference>